<accession>A0ABY7FME0</accession>
<feature type="region of interest" description="Disordered" evidence="1">
    <location>
        <begin position="108"/>
        <end position="206"/>
    </location>
</feature>
<organism evidence="2 3">
    <name type="scientific">Mya arenaria</name>
    <name type="common">Soft-shell clam</name>
    <dbReference type="NCBI Taxonomy" id="6604"/>
    <lineage>
        <taxon>Eukaryota</taxon>
        <taxon>Metazoa</taxon>
        <taxon>Spiralia</taxon>
        <taxon>Lophotrochozoa</taxon>
        <taxon>Mollusca</taxon>
        <taxon>Bivalvia</taxon>
        <taxon>Autobranchia</taxon>
        <taxon>Heteroconchia</taxon>
        <taxon>Euheterodonta</taxon>
        <taxon>Imparidentia</taxon>
        <taxon>Neoheterodontei</taxon>
        <taxon>Myida</taxon>
        <taxon>Myoidea</taxon>
        <taxon>Myidae</taxon>
        <taxon>Mya</taxon>
    </lineage>
</organism>
<proteinExistence type="predicted"/>
<dbReference type="InterPro" id="IPR009030">
    <property type="entry name" value="Growth_fac_rcpt_cys_sf"/>
</dbReference>
<protein>
    <submittedName>
        <fullName evidence="2">Uncharacterized protein</fullName>
    </submittedName>
</protein>
<evidence type="ECO:0000313" key="2">
    <source>
        <dbReference type="EMBL" id="WAR22024.1"/>
    </source>
</evidence>
<feature type="non-terminal residue" evidence="2">
    <location>
        <position position="1"/>
    </location>
</feature>
<feature type="compositionally biased region" description="Low complexity" evidence="1">
    <location>
        <begin position="108"/>
        <end position="136"/>
    </location>
</feature>
<dbReference type="EMBL" id="CP111023">
    <property type="protein sequence ID" value="WAR22024.1"/>
    <property type="molecule type" value="Genomic_DNA"/>
</dbReference>
<sequence length="251" mass="27577">QDGRLSSSYSRCFQEKFNKCIPEDNKIDCGESWLKRTESDGYCRCDARRGFAPENENIDSMCFYTDAHCMLKKCPSAQELALNYSCIINCPDGYYRTDDSDACVERASATAKTKPPTTASSTTDQTYTQSTIDSTTGKVETSGEAVSTHTAGSQKETEVDNLSRVKLLSGVEQEGRKDKRHQNAALNNTPDEGEKNAATNDIPDEGDKNAVSVDNEMNNTLNARVEAHLSGRSIASSCNIASRSRTDETQF</sequence>
<evidence type="ECO:0000313" key="3">
    <source>
        <dbReference type="Proteomes" id="UP001164746"/>
    </source>
</evidence>
<gene>
    <name evidence="2" type="ORF">MAR_015998</name>
</gene>
<name>A0ABY7FME0_MYAAR</name>
<dbReference type="Proteomes" id="UP001164746">
    <property type="component" value="Chromosome 12"/>
</dbReference>
<evidence type="ECO:0000256" key="1">
    <source>
        <dbReference type="SAM" id="MobiDB-lite"/>
    </source>
</evidence>
<dbReference type="SUPFAM" id="SSF57184">
    <property type="entry name" value="Growth factor receptor domain"/>
    <property type="match status" value="1"/>
</dbReference>
<keyword evidence="3" id="KW-1185">Reference proteome</keyword>
<reference evidence="2" key="1">
    <citation type="submission" date="2022-11" db="EMBL/GenBank/DDBJ databases">
        <title>Centuries of genome instability and evolution in soft-shell clam transmissible cancer (bioRxiv).</title>
        <authorList>
            <person name="Hart S.F.M."/>
            <person name="Yonemitsu M.A."/>
            <person name="Giersch R.M."/>
            <person name="Beal B.F."/>
            <person name="Arriagada G."/>
            <person name="Davis B.W."/>
            <person name="Ostrander E.A."/>
            <person name="Goff S.P."/>
            <person name="Metzger M.J."/>
        </authorList>
    </citation>
    <scope>NUCLEOTIDE SEQUENCE</scope>
    <source>
        <strain evidence="2">MELC-2E11</strain>
        <tissue evidence="2">Siphon/mantle</tissue>
    </source>
</reference>
<feature type="compositionally biased region" description="Polar residues" evidence="1">
    <location>
        <begin position="144"/>
        <end position="154"/>
    </location>
</feature>